<gene>
    <name evidence="2" type="ORF">SHI21_16885</name>
</gene>
<dbReference type="RefSeq" id="WP_323578098.1">
    <property type="nucleotide sequence ID" value="NZ_JAYGJQ010000002.1"/>
</dbReference>
<accession>A0ABU5VXW1</accession>
<sequence>MMKNVFTFILLSISVKAFAEEAAPVVIPAAKLNEELIETRKSNYQLTNRYKGGPYLVYDCEGEFYACVDVDGSEKCREKRDESINKKETRLPCAPLKKFEDKKTCLQKNYEVLESLAVKRFCFPK</sequence>
<evidence type="ECO:0000313" key="3">
    <source>
        <dbReference type="Proteomes" id="UP001302274"/>
    </source>
</evidence>
<feature type="signal peptide" evidence="1">
    <location>
        <begin position="1"/>
        <end position="19"/>
    </location>
</feature>
<evidence type="ECO:0000313" key="2">
    <source>
        <dbReference type="EMBL" id="MEA9357909.1"/>
    </source>
</evidence>
<keyword evidence="1" id="KW-0732">Signal</keyword>
<organism evidence="2 3">
    <name type="scientific">Bacteriovorax antarcticus</name>
    <dbReference type="NCBI Taxonomy" id="3088717"/>
    <lineage>
        <taxon>Bacteria</taxon>
        <taxon>Pseudomonadati</taxon>
        <taxon>Bdellovibrionota</taxon>
        <taxon>Bacteriovoracia</taxon>
        <taxon>Bacteriovoracales</taxon>
        <taxon>Bacteriovoracaceae</taxon>
        <taxon>Bacteriovorax</taxon>
    </lineage>
</organism>
<dbReference type="Proteomes" id="UP001302274">
    <property type="component" value="Unassembled WGS sequence"/>
</dbReference>
<comment type="caution">
    <text evidence="2">The sequence shown here is derived from an EMBL/GenBank/DDBJ whole genome shotgun (WGS) entry which is preliminary data.</text>
</comment>
<proteinExistence type="predicted"/>
<keyword evidence="3" id="KW-1185">Reference proteome</keyword>
<evidence type="ECO:0000256" key="1">
    <source>
        <dbReference type="SAM" id="SignalP"/>
    </source>
</evidence>
<dbReference type="EMBL" id="JAYGJQ010000002">
    <property type="protein sequence ID" value="MEA9357909.1"/>
    <property type="molecule type" value="Genomic_DNA"/>
</dbReference>
<protein>
    <submittedName>
        <fullName evidence="2">Uncharacterized protein</fullName>
    </submittedName>
</protein>
<feature type="chain" id="PRO_5045765264" evidence="1">
    <location>
        <begin position="20"/>
        <end position="125"/>
    </location>
</feature>
<name>A0ABU5VXW1_9BACT</name>
<reference evidence="2 3" key="1">
    <citation type="submission" date="2023-11" db="EMBL/GenBank/DDBJ databases">
        <title>A Novel Polar Bacteriovorax (B. antarcticus) Isolated from the Biocrust in Antarctica.</title>
        <authorList>
            <person name="Mun W."/>
            <person name="Choi S.Y."/>
            <person name="Mitchell R.J."/>
        </authorList>
    </citation>
    <scope>NUCLEOTIDE SEQUENCE [LARGE SCALE GENOMIC DNA]</scope>
    <source>
        <strain evidence="2 3">PP10</strain>
    </source>
</reference>